<dbReference type="Pfam" id="PF00496">
    <property type="entry name" value="SBP_bac_5"/>
    <property type="match status" value="1"/>
</dbReference>
<dbReference type="PANTHER" id="PTHR30290:SF9">
    <property type="entry name" value="OLIGOPEPTIDE-BINDING PROTEIN APPA"/>
    <property type="match status" value="1"/>
</dbReference>
<feature type="region of interest" description="Disordered" evidence="4">
    <location>
        <begin position="28"/>
        <end position="48"/>
    </location>
</feature>
<evidence type="ECO:0000259" key="6">
    <source>
        <dbReference type="Pfam" id="PF00496"/>
    </source>
</evidence>
<dbReference type="GO" id="GO:0042597">
    <property type="term" value="C:periplasmic space"/>
    <property type="evidence" value="ECO:0007669"/>
    <property type="project" value="UniProtKB-ARBA"/>
</dbReference>
<feature type="compositionally biased region" description="Gly residues" evidence="4">
    <location>
        <begin position="39"/>
        <end position="48"/>
    </location>
</feature>
<feature type="signal peptide" evidence="5">
    <location>
        <begin position="1"/>
        <end position="22"/>
    </location>
</feature>
<feature type="domain" description="Solute-binding protein family 5" evidence="6">
    <location>
        <begin position="92"/>
        <end position="457"/>
    </location>
</feature>
<dbReference type="GO" id="GO:0043190">
    <property type="term" value="C:ATP-binding cassette (ABC) transporter complex"/>
    <property type="evidence" value="ECO:0007669"/>
    <property type="project" value="InterPro"/>
</dbReference>
<dbReference type="PROSITE" id="PS51257">
    <property type="entry name" value="PROKAR_LIPOPROTEIN"/>
    <property type="match status" value="1"/>
</dbReference>
<dbReference type="Gene3D" id="3.40.190.10">
    <property type="entry name" value="Periplasmic binding protein-like II"/>
    <property type="match status" value="1"/>
</dbReference>
<evidence type="ECO:0000256" key="5">
    <source>
        <dbReference type="SAM" id="SignalP"/>
    </source>
</evidence>
<dbReference type="PATRIC" id="fig|1461583.4.peg.1457"/>
<dbReference type="Gene3D" id="3.10.105.10">
    <property type="entry name" value="Dipeptide-binding Protein, Domain 3"/>
    <property type="match status" value="1"/>
</dbReference>
<keyword evidence="2" id="KW-0813">Transport</keyword>
<reference evidence="7" key="1">
    <citation type="submission" date="2014-07" db="EMBL/GenBank/DDBJ databases">
        <authorList>
            <person name="Urmite Genomes Urmite Genomes"/>
        </authorList>
    </citation>
    <scope>NUCLEOTIDE SEQUENCE</scope>
    <source>
        <strain evidence="7">13S34_air</strain>
    </source>
</reference>
<protein>
    <submittedName>
        <fullName evidence="7">Periplasmic dipeptide transport protein</fullName>
    </submittedName>
</protein>
<dbReference type="GO" id="GO:0015833">
    <property type="term" value="P:peptide transport"/>
    <property type="evidence" value="ECO:0007669"/>
    <property type="project" value="TreeGrafter"/>
</dbReference>
<dbReference type="InterPro" id="IPR039424">
    <property type="entry name" value="SBP_5"/>
</dbReference>
<dbReference type="CDD" id="cd08493">
    <property type="entry name" value="PBP2_DppA_like"/>
    <property type="match status" value="1"/>
</dbReference>
<evidence type="ECO:0000256" key="3">
    <source>
        <dbReference type="ARBA" id="ARBA00022729"/>
    </source>
</evidence>
<comment type="similarity">
    <text evidence="1">Belongs to the bacterial solute-binding protein 5 family.</text>
</comment>
<evidence type="ECO:0000256" key="2">
    <source>
        <dbReference type="ARBA" id="ARBA00022448"/>
    </source>
</evidence>
<gene>
    <name evidence="7" type="primary">dppA</name>
    <name evidence="7" type="ORF">BN1050_01518</name>
</gene>
<accession>A0A078MAQ5</accession>
<feature type="compositionally biased region" description="Basic and acidic residues" evidence="4">
    <location>
        <begin position="28"/>
        <end position="38"/>
    </location>
</feature>
<sequence>MKSKRVMRIGLLIALVLTMMLAACGDKSKETGGGKEGETGSGTKGEGGGTLVFGRGGDSVALDPAIVTDGESYKVLVNVTETLVDFGKDNMELNPLLAESWEKSDDGLTYTFKLKQGVKFHDDTDFNAEAVVKNVERWKNGDDKFAYYHSQFRLDEKDVIESVTAEDEHTVVFKLSTPQAPFLRNIAMSAFAMLSPTAFEADEKKMAEAPIGTGPFKFVEWKRNDAITIEKFDGYHVEGLPKLDKIIYRAIPDNSARLNELSAGSIDVADGINPSDAAGVKGNDQLQLIERPSMNVGYFGLTVSRKPFDDKLVRQAANYAVDKQAIVDAFFEGYAEVANTPLPPVLEAHNENIKAYPYDPEKAKELLKEAGYKGEEFELWAMPVPRPYMPDGQKIAEAIQKNFEDVGLKAKIVSFEWATYLEKATAGDADSFLLGWTGDNGDADNFLYTLLDEDNIGSNNYTFYKNDELHKLLIDAQTEVDEDKRNEMYKKAQEIIHEDAPWIPLAHSTPLLAATANVSNYVAHPTSSDKLLEVELK</sequence>
<dbReference type="PANTHER" id="PTHR30290">
    <property type="entry name" value="PERIPLASMIC BINDING COMPONENT OF ABC TRANSPORTER"/>
    <property type="match status" value="1"/>
</dbReference>
<evidence type="ECO:0000256" key="1">
    <source>
        <dbReference type="ARBA" id="ARBA00005695"/>
    </source>
</evidence>
<dbReference type="HOGENOM" id="CLU_017028_7_0_9"/>
<name>A0A078MAQ5_9BACL</name>
<dbReference type="Gene3D" id="3.90.76.10">
    <property type="entry name" value="Dipeptide-binding Protein, Domain 1"/>
    <property type="match status" value="1"/>
</dbReference>
<keyword evidence="3 5" id="KW-0732">Signal</keyword>
<dbReference type="PIRSF" id="PIRSF002741">
    <property type="entry name" value="MppA"/>
    <property type="match status" value="1"/>
</dbReference>
<evidence type="ECO:0000313" key="7">
    <source>
        <dbReference type="EMBL" id="CEA03294.1"/>
    </source>
</evidence>
<feature type="chain" id="PRO_5001741992" evidence="5">
    <location>
        <begin position="23"/>
        <end position="537"/>
    </location>
</feature>
<dbReference type="AlphaFoldDB" id="A0A078MAQ5"/>
<dbReference type="InterPro" id="IPR030678">
    <property type="entry name" value="Peptide/Ni-bd"/>
</dbReference>
<evidence type="ECO:0000256" key="4">
    <source>
        <dbReference type="SAM" id="MobiDB-lite"/>
    </source>
</evidence>
<organism evidence="7">
    <name type="scientific">Metalysinibacillus saudimassiliensis</name>
    <dbReference type="NCBI Taxonomy" id="1461583"/>
    <lineage>
        <taxon>Bacteria</taxon>
        <taxon>Bacillati</taxon>
        <taxon>Bacillota</taxon>
        <taxon>Bacilli</taxon>
        <taxon>Bacillales</taxon>
        <taxon>Caryophanaceae</taxon>
        <taxon>Metalysinibacillus</taxon>
    </lineage>
</organism>
<proteinExistence type="inferred from homology"/>
<dbReference type="EMBL" id="LN483075">
    <property type="protein sequence ID" value="CEA03294.1"/>
    <property type="molecule type" value="Genomic_DNA"/>
</dbReference>
<dbReference type="SUPFAM" id="SSF53850">
    <property type="entry name" value="Periplasmic binding protein-like II"/>
    <property type="match status" value="1"/>
</dbReference>
<dbReference type="GO" id="GO:1904680">
    <property type="term" value="F:peptide transmembrane transporter activity"/>
    <property type="evidence" value="ECO:0007669"/>
    <property type="project" value="TreeGrafter"/>
</dbReference>
<dbReference type="InterPro" id="IPR000914">
    <property type="entry name" value="SBP_5_dom"/>
</dbReference>